<dbReference type="OrthoDB" id="6773773at2759"/>
<reference evidence="1" key="1">
    <citation type="submission" date="2022-01" db="EMBL/GenBank/DDBJ databases">
        <authorList>
            <person name="King R."/>
        </authorList>
    </citation>
    <scope>NUCLEOTIDE SEQUENCE</scope>
</reference>
<sequence>MGKYFKCCQNKIFVNYICIRCINIFHQSCLERMKNVKILKGYRVICSIECAEKDDSCAGVENDPEELLKELNELLGNKDIDIGNLKNLEINFLNLTEKLLQIGTSNRC</sequence>
<evidence type="ECO:0000313" key="2">
    <source>
        <dbReference type="Proteomes" id="UP001153636"/>
    </source>
</evidence>
<protein>
    <submittedName>
        <fullName evidence="1">Uncharacterized protein</fullName>
    </submittedName>
</protein>
<name>A0A9P0CA10_9CUCU</name>
<evidence type="ECO:0000313" key="1">
    <source>
        <dbReference type="EMBL" id="CAH1099747.1"/>
    </source>
</evidence>
<proteinExistence type="predicted"/>
<dbReference type="AlphaFoldDB" id="A0A9P0CA10"/>
<keyword evidence="2" id="KW-1185">Reference proteome</keyword>
<dbReference type="EMBL" id="OV651813">
    <property type="protein sequence ID" value="CAH1099747.1"/>
    <property type="molecule type" value="Genomic_DNA"/>
</dbReference>
<dbReference type="Proteomes" id="UP001153636">
    <property type="component" value="Chromosome 1"/>
</dbReference>
<gene>
    <name evidence="1" type="ORF">PSYICH_LOCUS292</name>
</gene>
<organism evidence="1 2">
    <name type="scientific">Psylliodes chrysocephalus</name>
    <dbReference type="NCBI Taxonomy" id="3402493"/>
    <lineage>
        <taxon>Eukaryota</taxon>
        <taxon>Metazoa</taxon>
        <taxon>Ecdysozoa</taxon>
        <taxon>Arthropoda</taxon>
        <taxon>Hexapoda</taxon>
        <taxon>Insecta</taxon>
        <taxon>Pterygota</taxon>
        <taxon>Neoptera</taxon>
        <taxon>Endopterygota</taxon>
        <taxon>Coleoptera</taxon>
        <taxon>Polyphaga</taxon>
        <taxon>Cucujiformia</taxon>
        <taxon>Chrysomeloidea</taxon>
        <taxon>Chrysomelidae</taxon>
        <taxon>Galerucinae</taxon>
        <taxon>Alticini</taxon>
        <taxon>Psylliodes</taxon>
    </lineage>
</organism>
<accession>A0A9P0CA10</accession>